<comment type="caution">
    <text evidence="1">The sequence shown here is derived from an EMBL/GenBank/DDBJ whole genome shotgun (WGS) entry which is preliminary data.</text>
</comment>
<gene>
    <name evidence="1" type="ORF">FB560_3333</name>
</gene>
<dbReference type="AlphaFoldDB" id="A0A543BAT9"/>
<keyword evidence="2" id="KW-1185">Reference proteome</keyword>
<organism evidence="1 2">
    <name type="scientific">Microbacterium saperdae</name>
    <dbReference type="NCBI Taxonomy" id="69368"/>
    <lineage>
        <taxon>Bacteria</taxon>
        <taxon>Bacillati</taxon>
        <taxon>Actinomycetota</taxon>
        <taxon>Actinomycetes</taxon>
        <taxon>Micrococcales</taxon>
        <taxon>Microbacteriaceae</taxon>
        <taxon>Microbacterium</taxon>
    </lineage>
</organism>
<evidence type="ECO:0008006" key="3">
    <source>
        <dbReference type="Google" id="ProtNLM"/>
    </source>
</evidence>
<dbReference type="Proteomes" id="UP000317209">
    <property type="component" value="Unassembled WGS sequence"/>
</dbReference>
<name>A0A543BAT9_9MICO</name>
<evidence type="ECO:0000313" key="2">
    <source>
        <dbReference type="Proteomes" id="UP000317209"/>
    </source>
</evidence>
<dbReference type="EMBL" id="VFOX01000002">
    <property type="protein sequence ID" value="TQL81853.1"/>
    <property type="molecule type" value="Genomic_DNA"/>
</dbReference>
<sequence>MRMKHGTMLTATTTIALTVTLTGCTSNDSDLAAQVLDAIPTTSATQVTLELAEIRPGGWDSYLVVCPYETLESVNERLGFTWDDGPDLTLDDAHQILVLTDADAIEEYATLDRNRIDLCTTEQWSLTEKATPITLIEQDGVWTGSPRNDR</sequence>
<protein>
    <recommendedName>
        <fullName evidence="3">Lipoprotein</fullName>
    </recommendedName>
</protein>
<dbReference type="PROSITE" id="PS51257">
    <property type="entry name" value="PROKAR_LIPOPROTEIN"/>
    <property type="match status" value="1"/>
</dbReference>
<reference evidence="1 2" key="1">
    <citation type="submission" date="2019-06" db="EMBL/GenBank/DDBJ databases">
        <title>Sequencing the genomes of 1000 actinobacteria strains.</title>
        <authorList>
            <person name="Klenk H.-P."/>
        </authorList>
    </citation>
    <scope>NUCLEOTIDE SEQUENCE [LARGE SCALE GENOMIC DNA]</scope>
    <source>
        <strain evidence="1 2">DSM 20169</strain>
    </source>
</reference>
<proteinExistence type="predicted"/>
<accession>A0A543BAT9</accession>
<evidence type="ECO:0000313" key="1">
    <source>
        <dbReference type="EMBL" id="TQL81853.1"/>
    </source>
</evidence>